<name>A0ABY5TY50_9BACT</name>
<evidence type="ECO:0000256" key="1">
    <source>
        <dbReference type="SAM" id="Phobius"/>
    </source>
</evidence>
<feature type="transmembrane region" description="Helical" evidence="1">
    <location>
        <begin position="9"/>
        <end position="31"/>
    </location>
</feature>
<keyword evidence="1" id="KW-0472">Membrane</keyword>
<gene>
    <name evidence="2" type="ORF">NX772_03710</name>
</gene>
<proteinExistence type="predicted"/>
<evidence type="ECO:0000313" key="2">
    <source>
        <dbReference type="EMBL" id="UWD34163.1"/>
    </source>
</evidence>
<keyword evidence="1" id="KW-1133">Transmembrane helix</keyword>
<accession>A0ABY5TY50</accession>
<organism evidence="2 3">
    <name type="scientific">Mesomycoplasma molare</name>
    <dbReference type="NCBI Taxonomy" id="171288"/>
    <lineage>
        <taxon>Bacteria</taxon>
        <taxon>Bacillati</taxon>
        <taxon>Mycoplasmatota</taxon>
        <taxon>Mycoplasmoidales</taxon>
        <taxon>Metamycoplasmataceae</taxon>
        <taxon>Mesomycoplasma</taxon>
    </lineage>
</organism>
<keyword evidence="1" id="KW-0812">Transmembrane</keyword>
<protein>
    <submittedName>
        <fullName evidence="2">Uncharacterized protein</fullName>
    </submittedName>
</protein>
<feature type="transmembrane region" description="Helical" evidence="1">
    <location>
        <begin position="95"/>
        <end position="113"/>
    </location>
</feature>
<dbReference type="EMBL" id="CP103423">
    <property type="protein sequence ID" value="UWD34163.1"/>
    <property type="molecule type" value="Genomic_DNA"/>
</dbReference>
<feature type="transmembrane region" description="Helical" evidence="1">
    <location>
        <begin position="119"/>
        <end position="139"/>
    </location>
</feature>
<dbReference type="Proteomes" id="UP001058364">
    <property type="component" value="Chromosome"/>
</dbReference>
<feature type="transmembrane region" description="Helical" evidence="1">
    <location>
        <begin position="43"/>
        <end position="64"/>
    </location>
</feature>
<reference evidence="2" key="1">
    <citation type="submission" date="2022-08" db="EMBL/GenBank/DDBJ databases">
        <title>Complete genome sequence of Mycoplasma molare type strain H 542.</title>
        <authorList>
            <person name="Spergser J."/>
        </authorList>
    </citation>
    <scope>NUCLEOTIDE SEQUENCE</scope>
    <source>
        <strain evidence="2">H 542</strain>
    </source>
</reference>
<evidence type="ECO:0000313" key="3">
    <source>
        <dbReference type="Proteomes" id="UP001058364"/>
    </source>
</evidence>
<keyword evidence="3" id="KW-1185">Reference proteome</keyword>
<dbReference type="RefSeq" id="WP_027123587.1">
    <property type="nucleotide sequence ID" value="NZ_CP103423.1"/>
</dbReference>
<sequence>MKTKIWKNVFLVIFFFSFLAALIEIITYIILNKIKLDFLLLNWTLIFSFPLILIFYYLFIKFILPKFKNHIIKDIKLYSDFCSLIQKNKINLAKLTLFLLIIIINGILVREYFMFNPKIIVLSFIVENVSFILFQNFYFQEKCNKFNFKTRK</sequence>